<accession>A0A517QQH5</accession>
<dbReference type="EMBL" id="CP036267">
    <property type="protein sequence ID" value="QDT33891.1"/>
    <property type="molecule type" value="Genomic_DNA"/>
</dbReference>
<dbReference type="AlphaFoldDB" id="A0A517QQH5"/>
<feature type="signal peptide" evidence="1">
    <location>
        <begin position="1"/>
        <end position="24"/>
    </location>
</feature>
<protein>
    <recommendedName>
        <fullName evidence="4">DUF3352 domain-containing protein</fullName>
    </recommendedName>
</protein>
<proteinExistence type="predicted"/>
<name>A0A517QQH5_9PLAN</name>
<keyword evidence="1" id="KW-0732">Signal</keyword>
<keyword evidence="3" id="KW-1185">Reference proteome</keyword>
<evidence type="ECO:0008006" key="4">
    <source>
        <dbReference type="Google" id="ProtNLM"/>
    </source>
</evidence>
<evidence type="ECO:0000313" key="2">
    <source>
        <dbReference type="EMBL" id="QDT33891.1"/>
    </source>
</evidence>
<evidence type="ECO:0000313" key="3">
    <source>
        <dbReference type="Proteomes" id="UP000315724"/>
    </source>
</evidence>
<dbReference type="KEGG" id="tpol:Mal48_31470"/>
<feature type="chain" id="PRO_5022109087" description="DUF3352 domain-containing protein" evidence="1">
    <location>
        <begin position="25"/>
        <end position="585"/>
    </location>
</feature>
<reference evidence="2 3" key="1">
    <citation type="submission" date="2019-02" db="EMBL/GenBank/DDBJ databases">
        <title>Deep-cultivation of Planctomycetes and their phenomic and genomic characterization uncovers novel biology.</title>
        <authorList>
            <person name="Wiegand S."/>
            <person name="Jogler M."/>
            <person name="Boedeker C."/>
            <person name="Pinto D."/>
            <person name="Vollmers J."/>
            <person name="Rivas-Marin E."/>
            <person name="Kohn T."/>
            <person name="Peeters S.H."/>
            <person name="Heuer A."/>
            <person name="Rast P."/>
            <person name="Oberbeckmann S."/>
            <person name="Bunk B."/>
            <person name="Jeske O."/>
            <person name="Meyerdierks A."/>
            <person name="Storesund J.E."/>
            <person name="Kallscheuer N."/>
            <person name="Luecker S."/>
            <person name="Lage O.M."/>
            <person name="Pohl T."/>
            <person name="Merkel B.J."/>
            <person name="Hornburger P."/>
            <person name="Mueller R.-W."/>
            <person name="Bruemmer F."/>
            <person name="Labrenz M."/>
            <person name="Spormann A.M."/>
            <person name="Op den Camp H."/>
            <person name="Overmann J."/>
            <person name="Amann R."/>
            <person name="Jetten M.S.M."/>
            <person name="Mascher T."/>
            <person name="Medema M.H."/>
            <person name="Devos D.P."/>
            <person name="Kaster A.-K."/>
            <person name="Ovreas L."/>
            <person name="Rohde M."/>
            <person name="Galperin M.Y."/>
            <person name="Jogler C."/>
        </authorList>
    </citation>
    <scope>NUCLEOTIDE SEQUENCE [LARGE SCALE GENOMIC DNA]</scope>
    <source>
        <strain evidence="2 3">Mal48</strain>
    </source>
</reference>
<dbReference type="RefSeq" id="WP_145200925.1">
    <property type="nucleotide sequence ID" value="NZ_CP036267.1"/>
</dbReference>
<sequence precursor="true">MPYKILFSFAFPLIALNSGSSLQAAERAEELLPASTVFFAEIHDPSATVEGFLEHSYFTNLQKLDAFKQLTQSPQYLQGMTGLRFVEFQIGMSWQNAVKTLSAGGMSLAFDAKTEGAAVIFKGEDPEKLKNLRDKVIDLARKDAENKGNEDPYQVKEYRGIEVYTTKDGGFFTHENWLIAGNKGELGKSIIDALLDGPTKSLATNVNFKKAKKAVGARNLAWAFIDLDPLRSAPNKDLQKLFSGKADNPAGELLLGGVMESLKTASHLSASIHAQENRLALNVQFPYVSAETPELREYYFGPAGTGRAKPILEVPDMLFGLSTYRNVSEMWLRGGDLFNEQINDGLAQADSNLSTFFSGKDFGQDILGALSPNMQILAIRQSYSEEAPIPAIKIPAFALLAEMKDPKTTTREFRRIYQSFIGFFNVVGAMNGQPQFELDFESLDQGELISATPIPELGEETNKQAKINYNFSPTVGFSGERLVIASSTDLARRLATAKKAEASSVASTETNTEMVINADQLQLALDDNRSHLITQNILKEGATREEATQKIGLFLEFLKLFEQADLKLSTRDFILDLEIGVQLKE</sequence>
<evidence type="ECO:0000256" key="1">
    <source>
        <dbReference type="SAM" id="SignalP"/>
    </source>
</evidence>
<dbReference type="OrthoDB" id="240224at2"/>
<organism evidence="2 3">
    <name type="scientific">Thalassoglobus polymorphus</name>
    <dbReference type="NCBI Taxonomy" id="2527994"/>
    <lineage>
        <taxon>Bacteria</taxon>
        <taxon>Pseudomonadati</taxon>
        <taxon>Planctomycetota</taxon>
        <taxon>Planctomycetia</taxon>
        <taxon>Planctomycetales</taxon>
        <taxon>Planctomycetaceae</taxon>
        <taxon>Thalassoglobus</taxon>
    </lineage>
</organism>
<dbReference type="Proteomes" id="UP000315724">
    <property type="component" value="Chromosome"/>
</dbReference>
<gene>
    <name evidence="2" type="ORF">Mal48_31470</name>
</gene>